<proteinExistence type="inferred from homology"/>
<gene>
    <name evidence="6 8" type="primary">nusB</name>
    <name evidence="8" type="ORF">HXX08_22195</name>
    <name evidence="9" type="ORF">OZ401_004123</name>
</gene>
<dbReference type="EMBL" id="CP128400">
    <property type="protein sequence ID" value="WJW68509.1"/>
    <property type="molecule type" value="Genomic_DNA"/>
</dbReference>
<dbReference type="RefSeq" id="WP_341470415.1">
    <property type="nucleotide sequence ID" value="NZ_CP128400.1"/>
</dbReference>
<keyword evidence="4 6" id="KW-0805">Transcription regulation</keyword>
<comment type="function">
    <text evidence="6">Involved in transcription antitermination. Required for transcription of ribosomal RNA (rRNA) genes. Binds specifically to the boxA antiterminator sequence of the ribosomal RNA (rrn) operons.</text>
</comment>
<reference evidence="9" key="2">
    <citation type="journal article" date="2024" name="Nature">
        <title>Anoxygenic phototroph of the Chloroflexota uses a type I reaction centre.</title>
        <authorList>
            <person name="Tsuji J.M."/>
            <person name="Shaw N.A."/>
            <person name="Nagashima S."/>
            <person name="Venkiteswaran J.J."/>
            <person name="Schiff S.L."/>
            <person name="Watanabe T."/>
            <person name="Fukui M."/>
            <person name="Hanada S."/>
            <person name="Tank M."/>
            <person name="Neufeld J.D."/>
        </authorList>
    </citation>
    <scope>NUCLEOTIDE SEQUENCE</scope>
    <source>
        <strain evidence="9">L227-S17</strain>
    </source>
</reference>
<dbReference type="NCBIfam" id="TIGR01951">
    <property type="entry name" value="nusB"/>
    <property type="match status" value="1"/>
</dbReference>
<dbReference type="Proteomes" id="UP000521676">
    <property type="component" value="Unassembled WGS sequence"/>
</dbReference>
<dbReference type="EMBL" id="JACATZ010000003">
    <property type="protein sequence ID" value="NWJ48579.1"/>
    <property type="molecule type" value="Genomic_DNA"/>
</dbReference>
<dbReference type="Gene3D" id="1.10.940.10">
    <property type="entry name" value="NusB-like"/>
    <property type="match status" value="1"/>
</dbReference>
<feature type="domain" description="NusB/RsmB/TIM44" evidence="7">
    <location>
        <begin position="8"/>
        <end position="130"/>
    </location>
</feature>
<evidence type="ECO:0000256" key="1">
    <source>
        <dbReference type="ARBA" id="ARBA00005952"/>
    </source>
</evidence>
<evidence type="ECO:0000256" key="3">
    <source>
        <dbReference type="ARBA" id="ARBA00022884"/>
    </source>
</evidence>
<evidence type="ECO:0000313" key="11">
    <source>
        <dbReference type="Proteomes" id="UP001431572"/>
    </source>
</evidence>
<keyword evidence="5 6" id="KW-0804">Transcription</keyword>
<comment type="similarity">
    <text evidence="1 6">Belongs to the NusB family.</text>
</comment>
<evidence type="ECO:0000313" key="9">
    <source>
        <dbReference type="EMBL" id="WJW68509.1"/>
    </source>
</evidence>
<dbReference type="CDD" id="cd00619">
    <property type="entry name" value="Terminator_NusB"/>
    <property type="match status" value="1"/>
</dbReference>
<dbReference type="AlphaFoldDB" id="A0A8T7M8Y7"/>
<dbReference type="GO" id="GO:0031564">
    <property type="term" value="P:transcription antitermination"/>
    <property type="evidence" value="ECO:0007669"/>
    <property type="project" value="UniProtKB-KW"/>
</dbReference>
<dbReference type="GO" id="GO:0003723">
    <property type="term" value="F:RNA binding"/>
    <property type="evidence" value="ECO:0007669"/>
    <property type="project" value="UniProtKB-UniRule"/>
</dbReference>
<evidence type="ECO:0000256" key="6">
    <source>
        <dbReference type="HAMAP-Rule" id="MF_00073"/>
    </source>
</evidence>
<evidence type="ECO:0000256" key="5">
    <source>
        <dbReference type="ARBA" id="ARBA00023163"/>
    </source>
</evidence>
<dbReference type="GO" id="GO:0005829">
    <property type="term" value="C:cytosol"/>
    <property type="evidence" value="ECO:0007669"/>
    <property type="project" value="TreeGrafter"/>
</dbReference>
<dbReference type="PANTHER" id="PTHR11078">
    <property type="entry name" value="N UTILIZATION SUBSTANCE PROTEIN B-RELATED"/>
    <property type="match status" value="1"/>
</dbReference>
<evidence type="ECO:0000313" key="8">
    <source>
        <dbReference type="EMBL" id="NWJ48579.1"/>
    </source>
</evidence>
<name>A0A8T7M8Y7_9CHLR</name>
<protein>
    <recommendedName>
        <fullName evidence="6">Transcription antitermination protein NusB</fullName>
    </recommendedName>
    <alternativeName>
        <fullName evidence="6">Antitermination factor NusB</fullName>
    </alternativeName>
</protein>
<reference evidence="8 10" key="1">
    <citation type="submission" date="2020-06" db="EMBL/GenBank/DDBJ databases">
        <title>Anoxygenic phototrophic Chloroflexota member uses a Type I reaction center.</title>
        <authorList>
            <person name="Tsuji J.M."/>
            <person name="Shaw N.A."/>
            <person name="Nagashima S."/>
            <person name="Venkiteswaran J."/>
            <person name="Schiff S.L."/>
            <person name="Hanada S."/>
            <person name="Tank M."/>
            <person name="Neufeld J.D."/>
        </authorList>
    </citation>
    <scope>NUCLEOTIDE SEQUENCE [LARGE SCALE GENOMIC DNA]</scope>
    <source>
        <strain evidence="8">L227-S17</strain>
    </source>
</reference>
<evidence type="ECO:0000256" key="2">
    <source>
        <dbReference type="ARBA" id="ARBA00022814"/>
    </source>
</evidence>
<dbReference type="SUPFAM" id="SSF48013">
    <property type="entry name" value="NusB-like"/>
    <property type="match status" value="1"/>
</dbReference>
<keyword evidence="2 6" id="KW-0889">Transcription antitermination</keyword>
<organism evidence="8 10">
    <name type="scientific">Candidatus Chlorohelix allophototropha</name>
    <dbReference type="NCBI Taxonomy" id="3003348"/>
    <lineage>
        <taxon>Bacteria</taxon>
        <taxon>Bacillati</taxon>
        <taxon>Chloroflexota</taxon>
        <taxon>Chloroflexia</taxon>
        <taxon>Candidatus Chloroheliales</taxon>
        <taxon>Candidatus Chloroheliaceae</taxon>
        <taxon>Candidatus Chlorohelix</taxon>
    </lineage>
</organism>
<dbReference type="Pfam" id="PF01029">
    <property type="entry name" value="NusB"/>
    <property type="match status" value="1"/>
</dbReference>
<dbReference type="Proteomes" id="UP001431572">
    <property type="component" value="Chromosome 2"/>
</dbReference>
<evidence type="ECO:0000259" key="7">
    <source>
        <dbReference type="Pfam" id="PF01029"/>
    </source>
</evidence>
<dbReference type="PANTHER" id="PTHR11078:SF3">
    <property type="entry name" value="ANTITERMINATION NUSB DOMAIN-CONTAINING PROTEIN"/>
    <property type="match status" value="1"/>
</dbReference>
<keyword evidence="3 6" id="KW-0694">RNA-binding</keyword>
<dbReference type="GO" id="GO:0006353">
    <property type="term" value="P:DNA-templated transcription termination"/>
    <property type="evidence" value="ECO:0007669"/>
    <property type="project" value="UniProtKB-UniRule"/>
</dbReference>
<evidence type="ECO:0000256" key="4">
    <source>
        <dbReference type="ARBA" id="ARBA00023015"/>
    </source>
</evidence>
<accession>A0A8T7M8Y7</accession>
<dbReference type="InterPro" id="IPR035926">
    <property type="entry name" value="NusB-like_sf"/>
</dbReference>
<dbReference type="HAMAP" id="MF_00073">
    <property type="entry name" value="NusB"/>
    <property type="match status" value="1"/>
</dbReference>
<dbReference type="InterPro" id="IPR006027">
    <property type="entry name" value="NusB_RsmB_TIM44"/>
</dbReference>
<sequence>MPSLRRLARTVALQTLFEVDATQHDADEVLARHVEDGTLEEGAVKFAKQLVKGVIGNLDKLDKIISSNAPNWPMDQMAKIDKNILRLAIFEILFNNEVPVKAAINEAIELAKSFGSDSSSRFVNGVLGTIVSKDIRNTMNPV</sequence>
<evidence type="ECO:0000313" key="10">
    <source>
        <dbReference type="Proteomes" id="UP000521676"/>
    </source>
</evidence>
<keyword evidence="11" id="KW-1185">Reference proteome</keyword>
<dbReference type="InterPro" id="IPR011605">
    <property type="entry name" value="NusB_fam"/>
</dbReference>